<dbReference type="OrthoDB" id="3934656at2759"/>
<comment type="similarity">
    <text evidence="2">Belongs to the cytochrome P450 family.</text>
</comment>
<dbReference type="SUPFAM" id="SSF48264">
    <property type="entry name" value="Cytochrome P450"/>
    <property type="match status" value="1"/>
</dbReference>
<evidence type="ECO:0000256" key="6">
    <source>
        <dbReference type="ARBA" id="ARBA00023004"/>
    </source>
</evidence>
<evidence type="ECO:0000256" key="3">
    <source>
        <dbReference type="ARBA" id="ARBA00022617"/>
    </source>
</evidence>
<dbReference type="VEuPathDB" id="FungiDB:yc1106_06478"/>
<keyword evidence="3 8" id="KW-0349">Heme</keyword>
<keyword evidence="9" id="KW-1133">Transmembrane helix</keyword>
<feature type="binding site" description="axial binding residue" evidence="8">
    <location>
        <position position="452"/>
    </location>
    <ligand>
        <name>heme</name>
        <dbReference type="ChEBI" id="CHEBI:30413"/>
    </ligand>
    <ligandPart>
        <name>Fe</name>
        <dbReference type="ChEBI" id="CHEBI:18248"/>
    </ligandPart>
</feature>
<dbReference type="PRINTS" id="PR00463">
    <property type="entry name" value="EP450I"/>
</dbReference>
<comment type="cofactor">
    <cofactor evidence="1 8">
        <name>heme</name>
        <dbReference type="ChEBI" id="CHEBI:30413"/>
    </cofactor>
</comment>
<dbReference type="EMBL" id="CP089277">
    <property type="protein sequence ID" value="USP79204.1"/>
    <property type="molecule type" value="Genomic_DNA"/>
</dbReference>
<dbReference type="GO" id="GO:0005506">
    <property type="term" value="F:iron ion binding"/>
    <property type="evidence" value="ECO:0007669"/>
    <property type="project" value="InterPro"/>
</dbReference>
<dbReference type="CDD" id="cd11060">
    <property type="entry name" value="CYP57A1-like"/>
    <property type="match status" value="1"/>
</dbReference>
<evidence type="ECO:0000256" key="1">
    <source>
        <dbReference type="ARBA" id="ARBA00001971"/>
    </source>
</evidence>
<evidence type="ECO:0000256" key="9">
    <source>
        <dbReference type="SAM" id="Phobius"/>
    </source>
</evidence>
<keyword evidence="9" id="KW-0472">Membrane</keyword>
<reference evidence="10" key="1">
    <citation type="submission" date="2021-12" db="EMBL/GenBank/DDBJ databases">
        <title>Curvularia clavata genome.</title>
        <authorList>
            <person name="Cao Y."/>
        </authorList>
    </citation>
    <scope>NUCLEOTIDE SEQUENCE</scope>
    <source>
        <strain evidence="10">Yc1106</strain>
    </source>
</reference>
<evidence type="ECO:0000256" key="8">
    <source>
        <dbReference type="PIRSR" id="PIRSR602401-1"/>
    </source>
</evidence>
<dbReference type="GO" id="GO:0004497">
    <property type="term" value="F:monooxygenase activity"/>
    <property type="evidence" value="ECO:0007669"/>
    <property type="project" value="UniProtKB-KW"/>
</dbReference>
<dbReference type="InterPro" id="IPR002401">
    <property type="entry name" value="Cyt_P450_E_grp-I"/>
</dbReference>
<sequence>MLSNPPDIPNTIALLLVPAGVVLWYIFTSFHSWYRLRHIPAPSVLATFSYLWLGRNTFSGKQYWVHRELHAKYGPFVRIGPKEIMTDDVSVIKQICSSRSPYQRSSWYQTGRFNPYHDNLLSMLRTPAHRELKTKVLTTISPRENPGMEQAINDQIETLIRVIRTRYASTSSENKQSLFDLGPMSLFFTMDVTTCLVFGRAIGDMEDETDHSGFLQHVADLWPQMSTSADVPWIRKIIFSPVFLKLLGPKVSDKKGFGNLMAFAERLVRERFRTGGKDGKQDMLTAMMRTGFDQAECENYALLLLLSGTESTACAIRAVLSYIITTPSVYSKLKEEIATAVRDGAVSSPITFAQAKKLPYLQAAIYEGIRMRTPLLGLWPKWSPNDETLLGVHIPAGTSVCMNTSALLRSPKLFGGDADVYNPERFMNLDDKTRMEMEHNVELAFGTGQWMCIGKSIALTEINKIIFELLRNFDIQMANPVMPHKIKSYGIFLESEMYLKFKERLI</sequence>
<gene>
    <name evidence="10" type="ORF">yc1106_06478</name>
</gene>
<evidence type="ECO:0000313" key="10">
    <source>
        <dbReference type="EMBL" id="USP79204.1"/>
    </source>
</evidence>
<keyword evidence="7 10" id="KW-0503">Monooxygenase</keyword>
<dbReference type="PANTHER" id="PTHR24305">
    <property type="entry name" value="CYTOCHROME P450"/>
    <property type="match status" value="1"/>
</dbReference>
<dbReference type="GO" id="GO:0016705">
    <property type="term" value="F:oxidoreductase activity, acting on paired donors, with incorporation or reduction of molecular oxygen"/>
    <property type="evidence" value="ECO:0007669"/>
    <property type="project" value="InterPro"/>
</dbReference>
<dbReference type="PANTHER" id="PTHR24305:SF77">
    <property type="entry name" value="CYTOCHROME P450 MONOOXYGENASE"/>
    <property type="match status" value="1"/>
</dbReference>
<accession>A0A9Q8ZD10</accession>
<keyword evidence="4 8" id="KW-0479">Metal-binding</keyword>
<keyword evidence="9" id="KW-0812">Transmembrane</keyword>
<name>A0A9Q8ZD10_CURCL</name>
<feature type="transmembrane region" description="Helical" evidence="9">
    <location>
        <begin position="12"/>
        <end position="34"/>
    </location>
</feature>
<dbReference type="Gene3D" id="1.10.630.10">
    <property type="entry name" value="Cytochrome P450"/>
    <property type="match status" value="1"/>
</dbReference>
<evidence type="ECO:0000256" key="5">
    <source>
        <dbReference type="ARBA" id="ARBA00023002"/>
    </source>
</evidence>
<evidence type="ECO:0000256" key="7">
    <source>
        <dbReference type="ARBA" id="ARBA00023033"/>
    </source>
</evidence>
<protein>
    <submittedName>
        <fullName evidence="10">Cytochrome P450 monooxygenase</fullName>
    </submittedName>
</protein>
<dbReference type="InterPro" id="IPR050121">
    <property type="entry name" value="Cytochrome_P450_monoxygenase"/>
</dbReference>
<dbReference type="InterPro" id="IPR036396">
    <property type="entry name" value="Cyt_P450_sf"/>
</dbReference>
<keyword evidence="6 8" id="KW-0408">Iron</keyword>
<keyword evidence="11" id="KW-1185">Reference proteome</keyword>
<dbReference type="AlphaFoldDB" id="A0A9Q8ZD10"/>
<proteinExistence type="inferred from homology"/>
<organism evidence="10 11">
    <name type="scientific">Curvularia clavata</name>
    <dbReference type="NCBI Taxonomy" id="95742"/>
    <lineage>
        <taxon>Eukaryota</taxon>
        <taxon>Fungi</taxon>
        <taxon>Dikarya</taxon>
        <taxon>Ascomycota</taxon>
        <taxon>Pezizomycotina</taxon>
        <taxon>Dothideomycetes</taxon>
        <taxon>Pleosporomycetidae</taxon>
        <taxon>Pleosporales</taxon>
        <taxon>Pleosporineae</taxon>
        <taxon>Pleosporaceae</taxon>
        <taxon>Curvularia</taxon>
    </lineage>
</organism>
<dbReference type="Proteomes" id="UP001056012">
    <property type="component" value="Chromosome 4"/>
</dbReference>
<dbReference type="Pfam" id="PF00067">
    <property type="entry name" value="p450"/>
    <property type="match status" value="1"/>
</dbReference>
<evidence type="ECO:0000313" key="11">
    <source>
        <dbReference type="Proteomes" id="UP001056012"/>
    </source>
</evidence>
<evidence type="ECO:0000256" key="4">
    <source>
        <dbReference type="ARBA" id="ARBA00022723"/>
    </source>
</evidence>
<keyword evidence="5" id="KW-0560">Oxidoreductase</keyword>
<dbReference type="InterPro" id="IPR001128">
    <property type="entry name" value="Cyt_P450"/>
</dbReference>
<dbReference type="GO" id="GO:0020037">
    <property type="term" value="F:heme binding"/>
    <property type="evidence" value="ECO:0007669"/>
    <property type="project" value="InterPro"/>
</dbReference>
<evidence type="ECO:0000256" key="2">
    <source>
        <dbReference type="ARBA" id="ARBA00010617"/>
    </source>
</evidence>